<gene>
    <name evidence="2" type="ORF">EV137_2724</name>
</gene>
<evidence type="ECO:0000256" key="1">
    <source>
        <dbReference type="SAM" id="SignalP"/>
    </source>
</evidence>
<keyword evidence="1" id="KW-0732">Signal</keyword>
<dbReference type="Proteomes" id="UP000295060">
    <property type="component" value="Unassembled WGS sequence"/>
</dbReference>
<protein>
    <recommendedName>
        <fullName evidence="4">Streptogrisin C</fullName>
    </recommendedName>
</protein>
<reference evidence="2 3" key="1">
    <citation type="submission" date="2019-03" db="EMBL/GenBank/DDBJ databases">
        <title>Genomic Encyclopedia of Type Strains, Phase III (KMG-III): the genomes of soil and plant-associated and newly described type strains.</title>
        <authorList>
            <person name="Whitman W."/>
        </authorList>
    </citation>
    <scope>NUCLEOTIDE SEQUENCE [LARGE SCALE GENOMIC DNA]</scope>
    <source>
        <strain evidence="2 3">VKMAc-2574</strain>
    </source>
</reference>
<organism evidence="2 3">
    <name type="scientific">Kribbella pratensis</name>
    <dbReference type="NCBI Taxonomy" id="2512112"/>
    <lineage>
        <taxon>Bacteria</taxon>
        <taxon>Bacillati</taxon>
        <taxon>Actinomycetota</taxon>
        <taxon>Actinomycetes</taxon>
        <taxon>Propionibacteriales</taxon>
        <taxon>Kribbellaceae</taxon>
        <taxon>Kribbella</taxon>
    </lineage>
</organism>
<dbReference type="InterPro" id="IPR043504">
    <property type="entry name" value="Peptidase_S1_PA_chymotrypsin"/>
</dbReference>
<name>A0ABY2FQG3_9ACTN</name>
<comment type="caution">
    <text evidence="2">The sequence shown here is derived from an EMBL/GenBank/DDBJ whole genome shotgun (WGS) entry which is preliminary data.</text>
</comment>
<evidence type="ECO:0008006" key="4">
    <source>
        <dbReference type="Google" id="ProtNLM"/>
    </source>
</evidence>
<dbReference type="RefSeq" id="WP_134128890.1">
    <property type="nucleotide sequence ID" value="NZ_SODU01000001.1"/>
</dbReference>
<dbReference type="EMBL" id="SODU01000001">
    <property type="protein sequence ID" value="TDW95386.1"/>
    <property type="molecule type" value="Genomic_DNA"/>
</dbReference>
<evidence type="ECO:0000313" key="2">
    <source>
        <dbReference type="EMBL" id="TDW95386.1"/>
    </source>
</evidence>
<sequence>MSRVKPVRAMLITAVAVVAITCAATANAAGPIRQGGDPKDPVGPFPAESVPTAAETVGRALGNWIHDHRDDPGAGGVRVLKDRKTVLVYWKGVVPDGLQRLAASQAVPVTFQPAAYSRAELTAASIAVMDNNPGVVSAAGSEPDYSGISVVVSAKAPANAFAQLKATGSVPVTLRWIGDPTPLDGRATTDSRATTANGCPSPARCGDWAPFFGGGLMRIQGVSNSACSNGASLYAGSYNYMSTAWHCSADGSGTWVGYDSSSTIGTVKDNTHIKADHDFMIIGTASNLGRIWYGDWKTTTSVRVAGVEHPESASTGPVACSCGASGNGHYQYIIHDNDYWTVRGRRVGPGFYVEEYPDRCVNHEPYCDLYPATGWVQNSDSGSPIVRGSSYYLVDGFLSAGGWGRSPYCAPGRHPGFDGSQGTCFTEYWASYADTDIATFNGTLHIKTG</sequence>
<keyword evidence="3" id="KW-1185">Reference proteome</keyword>
<proteinExistence type="predicted"/>
<dbReference type="Gene3D" id="2.40.10.10">
    <property type="entry name" value="Trypsin-like serine proteases"/>
    <property type="match status" value="1"/>
</dbReference>
<evidence type="ECO:0000313" key="3">
    <source>
        <dbReference type="Proteomes" id="UP000295060"/>
    </source>
</evidence>
<accession>A0ABY2FQG3</accession>
<feature type="chain" id="PRO_5045503203" description="Streptogrisin C" evidence="1">
    <location>
        <begin position="29"/>
        <end position="449"/>
    </location>
</feature>
<feature type="signal peptide" evidence="1">
    <location>
        <begin position="1"/>
        <end position="28"/>
    </location>
</feature>